<proteinExistence type="predicted"/>
<gene>
    <name evidence="1" type="ORF">Pint_18912</name>
</gene>
<dbReference type="Proteomes" id="UP001163603">
    <property type="component" value="Chromosome 4"/>
</dbReference>
<protein>
    <submittedName>
        <fullName evidence="1">Uncharacterized protein</fullName>
    </submittedName>
</protein>
<sequence>MRYICYDIPFHGFTGRFTNGRTIADFTAEFLGLPYSPPYLSLINNESVPVTGLNFHLPPAASFLKVEAHYNDYMCNYLQPKFFNTSKIYAPQPFAQLLIDALSPKLERLYNLGARKIVMFEIGAVGCIPAIKREGVKCVEDKNQLVSYFNDGLLAMLRNLTTTLKGFQLCLTNANNPCCTTWRNGESACIPFLKPCPKADKFYFWDGFHPTEAVHSLIASGCINNASVCIPVTLKDLVNM</sequence>
<evidence type="ECO:0000313" key="1">
    <source>
        <dbReference type="EMBL" id="KAJ0043236.1"/>
    </source>
</evidence>
<reference evidence="2" key="1">
    <citation type="journal article" date="2023" name="G3 (Bethesda)">
        <title>Genome assembly and association tests identify interacting loci associated with vigor, precocity, and sex in interspecific pistachio rootstocks.</title>
        <authorList>
            <person name="Palmer W."/>
            <person name="Jacygrad E."/>
            <person name="Sagayaradj S."/>
            <person name="Cavanaugh K."/>
            <person name="Han R."/>
            <person name="Bertier L."/>
            <person name="Beede B."/>
            <person name="Kafkas S."/>
            <person name="Golino D."/>
            <person name="Preece J."/>
            <person name="Michelmore R."/>
        </authorList>
    </citation>
    <scope>NUCLEOTIDE SEQUENCE [LARGE SCALE GENOMIC DNA]</scope>
</reference>
<name>A0ACC0YXT9_9ROSI</name>
<organism evidence="1 2">
    <name type="scientific">Pistacia integerrima</name>
    <dbReference type="NCBI Taxonomy" id="434235"/>
    <lineage>
        <taxon>Eukaryota</taxon>
        <taxon>Viridiplantae</taxon>
        <taxon>Streptophyta</taxon>
        <taxon>Embryophyta</taxon>
        <taxon>Tracheophyta</taxon>
        <taxon>Spermatophyta</taxon>
        <taxon>Magnoliopsida</taxon>
        <taxon>eudicotyledons</taxon>
        <taxon>Gunneridae</taxon>
        <taxon>Pentapetalae</taxon>
        <taxon>rosids</taxon>
        <taxon>malvids</taxon>
        <taxon>Sapindales</taxon>
        <taxon>Anacardiaceae</taxon>
        <taxon>Pistacia</taxon>
    </lineage>
</organism>
<evidence type="ECO:0000313" key="2">
    <source>
        <dbReference type="Proteomes" id="UP001163603"/>
    </source>
</evidence>
<accession>A0ACC0YXT9</accession>
<keyword evidence="2" id="KW-1185">Reference proteome</keyword>
<comment type="caution">
    <text evidence="1">The sequence shown here is derived from an EMBL/GenBank/DDBJ whole genome shotgun (WGS) entry which is preliminary data.</text>
</comment>
<dbReference type="EMBL" id="CM047739">
    <property type="protein sequence ID" value="KAJ0043236.1"/>
    <property type="molecule type" value="Genomic_DNA"/>
</dbReference>